<sequence length="123" mass="14107">MCGDPLLALNSTNVPAKVQVFSRFGLLKKKCLPKCRHFLHYCPYWQISLQKPASSQVFVQLRLFLIGIPSLTQAFCSLMPGGEVIYEQKQSIRPHFKLQKWCRMLAFVHSETGLIRYLFAGNC</sequence>
<dbReference type="Proteomes" id="UP000812277">
    <property type="component" value="Unassembled WGS sequence"/>
</dbReference>
<proteinExistence type="predicted"/>
<protein>
    <submittedName>
        <fullName evidence="1">Uncharacterized protein</fullName>
    </submittedName>
</protein>
<accession>A0ABS7D5I6</accession>
<reference evidence="1 2" key="1">
    <citation type="submission" date="2021-07" db="EMBL/GenBank/DDBJ databases">
        <title>Paenibacillus radiodurans sp. nov., isolated from the southeastern edge of Tengger Desert.</title>
        <authorList>
            <person name="Zhang G."/>
        </authorList>
    </citation>
    <scope>NUCLEOTIDE SEQUENCE [LARGE SCALE GENOMIC DNA]</scope>
    <source>
        <strain evidence="1 2">DT7-4</strain>
    </source>
</reference>
<evidence type="ECO:0000313" key="2">
    <source>
        <dbReference type="Proteomes" id="UP000812277"/>
    </source>
</evidence>
<evidence type="ECO:0000313" key="1">
    <source>
        <dbReference type="EMBL" id="MBW7475199.1"/>
    </source>
</evidence>
<dbReference type="EMBL" id="JAHZIJ010000006">
    <property type="protein sequence ID" value="MBW7475199.1"/>
    <property type="molecule type" value="Genomic_DNA"/>
</dbReference>
<dbReference type="RefSeq" id="WP_219872450.1">
    <property type="nucleotide sequence ID" value="NZ_JAHZIJ010000006.1"/>
</dbReference>
<comment type="caution">
    <text evidence="1">The sequence shown here is derived from an EMBL/GenBank/DDBJ whole genome shotgun (WGS) entry which is preliminary data.</text>
</comment>
<gene>
    <name evidence="1" type="ORF">K0T92_10610</name>
</gene>
<keyword evidence="2" id="KW-1185">Reference proteome</keyword>
<organism evidence="1 2">
    <name type="scientific">Paenibacillus oenotherae</name>
    <dbReference type="NCBI Taxonomy" id="1435645"/>
    <lineage>
        <taxon>Bacteria</taxon>
        <taxon>Bacillati</taxon>
        <taxon>Bacillota</taxon>
        <taxon>Bacilli</taxon>
        <taxon>Bacillales</taxon>
        <taxon>Paenibacillaceae</taxon>
        <taxon>Paenibacillus</taxon>
    </lineage>
</organism>
<name>A0ABS7D5I6_9BACL</name>